<comment type="catalytic activity">
    <reaction evidence="4 5">
        <text>L-cysteine + L-glutamate + ATP = gamma-L-glutamyl-L-cysteine + ADP + phosphate + H(+)</text>
        <dbReference type="Rhea" id="RHEA:13285"/>
        <dbReference type="ChEBI" id="CHEBI:15378"/>
        <dbReference type="ChEBI" id="CHEBI:29985"/>
        <dbReference type="ChEBI" id="CHEBI:30616"/>
        <dbReference type="ChEBI" id="CHEBI:35235"/>
        <dbReference type="ChEBI" id="CHEBI:43474"/>
        <dbReference type="ChEBI" id="CHEBI:58173"/>
        <dbReference type="ChEBI" id="CHEBI:456216"/>
        <dbReference type="EC" id="6.3.2.2"/>
    </reaction>
</comment>
<comment type="function">
    <text evidence="5">ATP-dependent carboxylate-amine ligase which exhibits weak glutamate--cysteine ligase activity.</text>
</comment>
<name>A0A7Z0CN68_9ACTN</name>
<dbReference type="InterPro" id="IPR014746">
    <property type="entry name" value="Gln_synth/guanido_kin_cat_dom"/>
</dbReference>
<keyword evidence="2 5" id="KW-0547">Nucleotide-binding</keyword>
<dbReference type="PANTHER" id="PTHR36510">
    <property type="entry name" value="GLUTAMATE--CYSTEINE LIGASE 2-RELATED"/>
    <property type="match status" value="1"/>
</dbReference>
<evidence type="ECO:0000256" key="1">
    <source>
        <dbReference type="ARBA" id="ARBA00022598"/>
    </source>
</evidence>
<dbReference type="EC" id="6.3.2.2" evidence="5"/>
<accession>A0A7Z0CN68</accession>
<dbReference type="Pfam" id="PF04107">
    <property type="entry name" value="GCS2"/>
    <property type="match status" value="1"/>
</dbReference>
<dbReference type="HAMAP" id="MF_01609">
    <property type="entry name" value="Glu_cys_ligase_2"/>
    <property type="match status" value="1"/>
</dbReference>
<proteinExistence type="inferred from homology"/>
<dbReference type="NCBIfam" id="NF010041">
    <property type="entry name" value="PRK13517.1-1"/>
    <property type="match status" value="1"/>
</dbReference>
<dbReference type="InterPro" id="IPR050141">
    <property type="entry name" value="GCL_type2/YbdK_subfam"/>
</dbReference>
<protein>
    <recommendedName>
        <fullName evidence="5">Putative glutamate--cysteine ligase 2</fullName>
        <ecNumber evidence="5">6.3.2.2</ecNumber>
    </recommendedName>
    <alternativeName>
        <fullName evidence="5">Gamma-glutamylcysteine synthetase 2</fullName>
        <shortName evidence="5">GCS 2</shortName>
        <shortName evidence="5">Gamma-GCS 2</shortName>
    </alternativeName>
</protein>
<evidence type="ECO:0000256" key="2">
    <source>
        <dbReference type="ARBA" id="ARBA00022741"/>
    </source>
</evidence>
<dbReference type="GO" id="GO:0004357">
    <property type="term" value="F:glutamate-cysteine ligase activity"/>
    <property type="evidence" value="ECO:0007669"/>
    <property type="project" value="UniProtKB-EC"/>
</dbReference>
<dbReference type="InterPro" id="IPR006336">
    <property type="entry name" value="GCS2"/>
</dbReference>
<dbReference type="GO" id="GO:0005524">
    <property type="term" value="F:ATP binding"/>
    <property type="evidence" value="ECO:0007669"/>
    <property type="project" value="UniProtKB-KW"/>
</dbReference>
<evidence type="ECO:0000313" key="7">
    <source>
        <dbReference type="Proteomes" id="UP000562045"/>
    </source>
</evidence>
<keyword evidence="3 5" id="KW-0067">ATP-binding</keyword>
<dbReference type="PANTHER" id="PTHR36510:SF1">
    <property type="entry name" value="GLUTAMATE--CYSTEINE LIGASE 2-RELATED"/>
    <property type="match status" value="1"/>
</dbReference>
<dbReference type="InterPro" id="IPR011793">
    <property type="entry name" value="YbdK"/>
</dbReference>
<organism evidence="6 7">
    <name type="scientific">Nocardioides aromaticivorans</name>
    <dbReference type="NCBI Taxonomy" id="200618"/>
    <lineage>
        <taxon>Bacteria</taxon>
        <taxon>Bacillati</taxon>
        <taxon>Actinomycetota</taxon>
        <taxon>Actinomycetes</taxon>
        <taxon>Propionibacteriales</taxon>
        <taxon>Nocardioidaceae</taxon>
        <taxon>Nocardioides</taxon>
    </lineage>
</organism>
<dbReference type="AlphaFoldDB" id="A0A7Z0CN68"/>
<evidence type="ECO:0000256" key="4">
    <source>
        <dbReference type="ARBA" id="ARBA00048819"/>
    </source>
</evidence>
<dbReference type="RefSeq" id="WP_179651471.1">
    <property type="nucleotide sequence ID" value="NZ_JACBZM010000001.1"/>
</dbReference>
<dbReference type="NCBIfam" id="TIGR02050">
    <property type="entry name" value="gshA_cyan_rel"/>
    <property type="match status" value="1"/>
</dbReference>
<dbReference type="GO" id="GO:0042398">
    <property type="term" value="P:modified amino acid biosynthetic process"/>
    <property type="evidence" value="ECO:0007669"/>
    <property type="project" value="InterPro"/>
</dbReference>
<gene>
    <name evidence="6" type="ORF">BJ993_004571</name>
</gene>
<comment type="caution">
    <text evidence="6">The sequence shown here is derived from an EMBL/GenBank/DDBJ whole genome shotgun (WGS) entry which is preliminary data.</text>
</comment>
<dbReference type="EMBL" id="JACBZM010000001">
    <property type="protein sequence ID" value="NYI47491.1"/>
    <property type="molecule type" value="Genomic_DNA"/>
</dbReference>
<reference evidence="6 7" key="1">
    <citation type="submission" date="2020-07" db="EMBL/GenBank/DDBJ databases">
        <title>Sequencing the genomes of 1000 actinobacteria strains.</title>
        <authorList>
            <person name="Klenk H.-P."/>
        </authorList>
    </citation>
    <scope>NUCLEOTIDE SEQUENCE [LARGE SCALE GENOMIC DNA]</scope>
    <source>
        <strain evidence="6 7">DSM 15131</strain>
    </source>
</reference>
<dbReference type="Proteomes" id="UP000562045">
    <property type="component" value="Unassembled WGS sequence"/>
</dbReference>
<evidence type="ECO:0000313" key="6">
    <source>
        <dbReference type="EMBL" id="NYI47491.1"/>
    </source>
</evidence>
<evidence type="ECO:0000256" key="3">
    <source>
        <dbReference type="ARBA" id="ARBA00022840"/>
    </source>
</evidence>
<dbReference type="SUPFAM" id="SSF55931">
    <property type="entry name" value="Glutamine synthetase/guanido kinase"/>
    <property type="match status" value="1"/>
</dbReference>
<evidence type="ECO:0000256" key="5">
    <source>
        <dbReference type="HAMAP-Rule" id="MF_01609"/>
    </source>
</evidence>
<sequence>MVRTVGVEEELLLVDPQTRTAAPRSQQVLKYAAEHGIAAHDQLDHELFRHQLETRTRPAVDLADLRRDVIAGRRAAASAAAGVGLLTAATGAVPLPGGPPRTTRDDRYLAMVETYGEVARPGGTCGMHVHVHVASDEEGVTVIDGITPWLPVLLAISANSPFHHGRDTRYASWRSHSWSQWPSAGPVERFGSVAAYRDVSRRIIASGAALDEGMLYYDARLARSHPTVEVRITDVCTDPDDAVLVAALVRALVSHAAERPVEGIAWRAELLRAARWRAARYGLAERLLDPVTGELRPAREVLEHLLATVTEPLEDAGDAELVQDAVARVLSEGGSVRQRAAYERNGGSVAAVVDDLVGRTNAAFSA</sequence>
<comment type="similarity">
    <text evidence="5">Belongs to the glutamate--cysteine ligase type 2 family. YbdK subfamily.</text>
</comment>
<keyword evidence="1 5" id="KW-0436">Ligase</keyword>
<dbReference type="Gene3D" id="3.30.590.20">
    <property type="match status" value="1"/>
</dbReference>